<dbReference type="PANTHER" id="PTHR47972:SF18">
    <property type="entry name" value="KINESIN-LIKE PROTEIN KIN-14R"/>
    <property type="match status" value="1"/>
</dbReference>
<dbReference type="PANTHER" id="PTHR47972">
    <property type="entry name" value="KINESIN-LIKE PROTEIN KLP-3"/>
    <property type="match status" value="1"/>
</dbReference>
<dbReference type="EMBL" id="BQNB010013474">
    <property type="protein sequence ID" value="GJT16437.1"/>
    <property type="molecule type" value="Genomic_DNA"/>
</dbReference>
<gene>
    <name evidence="5" type="ORF">Tco_0875143</name>
</gene>
<feature type="region of interest" description="Disordered" evidence="3">
    <location>
        <begin position="344"/>
        <end position="376"/>
    </location>
</feature>
<feature type="region of interest" description="Disordered" evidence="3">
    <location>
        <begin position="271"/>
        <end position="317"/>
    </location>
</feature>
<proteinExistence type="inferred from homology"/>
<keyword evidence="1" id="KW-0505">Motor protein</keyword>
<sequence length="376" mass="42632">ISEFKTFSIENIPREDNQKADILSKLATILVEVLNERSTDAKEVQTIVEEEGENWMTPIIKYLEEGIVPSDKNEARSLRHLQANYVIREIHMGSCGMHIGLRAVVRFGLPRIIVTDNGAQLVNEPFKAWLEVKQASEGLHNIPGLVKAKLKTQAKNSKLTQLLQDSLGGESKTLMFVQISPSDNDQSETLSSLNFATRVRGVELDPARKQIDTIELQKMKMMVKELENKLIEREQSGAVKDPKDKLNLQVRESKSYTMTLQDKIEELEKKLKEQEQNSDSTSLRLKIKELEGKPKDQVTIADSSSSMKTTPREADTHILRSSNIMNRQTVASFNRVVQPEWLNQRPAPAAQRPVNLRRPSVAQGVKDRESKERTWA</sequence>
<dbReference type="PROSITE" id="PS50067">
    <property type="entry name" value="KINESIN_MOTOR_2"/>
    <property type="match status" value="1"/>
</dbReference>
<feature type="domain" description="Kinesin motor" evidence="4">
    <location>
        <begin position="155"/>
        <end position="202"/>
    </location>
</feature>
<reference evidence="5" key="2">
    <citation type="submission" date="2022-01" db="EMBL/GenBank/DDBJ databases">
        <authorList>
            <person name="Yamashiro T."/>
            <person name="Shiraishi A."/>
            <person name="Satake H."/>
            <person name="Nakayama K."/>
        </authorList>
    </citation>
    <scope>NUCLEOTIDE SEQUENCE</scope>
</reference>
<keyword evidence="5" id="KW-0695">RNA-directed DNA polymerase</keyword>
<reference evidence="5" key="1">
    <citation type="journal article" date="2022" name="Int. J. Mol. Sci.">
        <title>Draft Genome of Tanacetum Coccineum: Genomic Comparison of Closely Related Tanacetum-Family Plants.</title>
        <authorList>
            <person name="Yamashiro T."/>
            <person name="Shiraishi A."/>
            <person name="Nakayama K."/>
            <person name="Satake H."/>
        </authorList>
    </citation>
    <scope>NUCLEOTIDE SEQUENCE</scope>
</reference>
<dbReference type="Gene3D" id="3.40.850.10">
    <property type="entry name" value="Kinesin motor domain"/>
    <property type="match status" value="1"/>
</dbReference>
<evidence type="ECO:0000256" key="1">
    <source>
        <dbReference type="ARBA" id="ARBA00023175"/>
    </source>
</evidence>
<feature type="non-terminal residue" evidence="5">
    <location>
        <position position="1"/>
    </location>
</feature>
<dbReference type="GO" id="GO:0003964">
    <property type="term" value="F:RNA-directed DNA polymerase activity"/>
    <property type="evidence" value="ECO:0007669"/>
    <property type="project" value="UniProtKB-KW"/>
</dbReference>
<feature type="compositionally biased region" description="Polar residues" evidence="3">
    <location>
        <begin position="300"/>
        <end position="309"/>
    </location>
</feature>
<protein>
    <submittedName>
        <fullName evidence="5">Reverse transcriptase domain-containing protein</fullName>
    </submittedName>
</protein>
<dbReference type="Pfam" id="PF00225">
    <property type="entry name" value="Kinesin"/>
    <property type="match status" value="1"/>
</dbReference>
<keyword evidence="6" id="KW-1185">Reference proteome</keyword>
<accession>A0ABQ5BRM9</accession>
<evidence type="ECO:0000313" key="5">
    <source>
        <dbReference type="EMBL" id="GJT16437.1"/>
    </source>
</evidence>
<dbReference type="InterPro" id="IPR001752">
    <property type="entry name" value="Kinesin_motor_dom"/>
</dbReference>
<keyword evidence="5" id="KW-0808">Transferase</keyword>
<dbReference type="SUPFAM" id="SSF52540">
    <property type="entry name" value="P-loop containing nucleoside triphosphate hydrolases"/>
    <property type="match status" value="1"/>
</dbReference>
<evidence type="ECO:0000259" key="4">
    <source>
        <dbReference type="PROSITE" id="PS50067"/>
    </source>
</evidence>
<feature type="compositionally biased region" description="Basic and acidic residues" evidence="3">
    <location>
        <begin position="365"/>
        <end position="376"/>
    </location>
</feature>
<evidence type="ECO:0000313" key="6">
    <source>
        <dbReference type="Proteomes" id="UP001151760"/>
    </source>
</evidence>
<comment type="similarity">
    <text evidence="2">Belongs to the TRAFAC class myosin-kinesin ATPase superfamily. Kinesin family.</text>
</comment>
<evidence type="ECO:0000256" key="2">
    <source>
        <dbReference type="PROSITE-ProRule" id="PRU00283"/>
    </source>
</evidence>
<feature type="compositionally biased region" description="Basic and acidic residues" evidence="3">
    <location>
        <begin position="286"/>
        <end position="296"/>
    </location>
</feature>
<dbReference type="SMART" id="SM00129">
    <property type="entry name" value="KISc"/>
    <property type="match status" value="1"/>
</dbReference>
<dbReference type="InterPro" id="IPR036961">
    <property type="entry name" value="Kinesin_motor_dom_sf"/>
</dbReference>
<comment type="caution">
    <text evidence="5">The sequence shown here is derived from an EMBL/GenBank/DDBJ whole genome shotgun (WGS) entry which is preliminary data.</text>
</comment>
<name>A0ABQ5BRM9_9ASTR</name>
<dbReference type="Proteomes" id="UP001151760">
    <property type="component" value="Unassembled WGS sequence"/>
</dbReference>
<comment type="caution">
    <text evidence="2">Lacks conserved residue(s) required for the propagation of feature annotation.</text>
</comment>
<evidence type="ECO:0000256" key="3">
    <source>
        <dbReference type="SAM" id="MobiDB-lite"/>
    </source>
</evidence>
<organism evidence="5 6">
    <name type="scientific">Tanacetum coccineum</name>
    <dbReference type="NCBI Taxonomy" id="301880"/>
    <lineage>
        <taxon>Eukaryota</taxon>
        <taxon>Viridiplantae</taxon>
        <taxon>Streptophyta</taxon>
        <taxon>Embryophyta</taxon>
        <taxon>Tracheophyta</taxon>
        <taxon>Spermatophyta</taxon>
        <taxon>Magnoliopsida</taxon>
        <taxon>eudicotyledons</taxon>
        <taxon>Gunneridae</taxon>
        <taxon>Pentapetalae</taxon>
        <taxon>asterids</taxon>
        <taxon>campanulids</taxon>
        <taxon>Asterales</taxon>
        <taxon>Asteraceae</taxon>
        <taxon>Asteroideae</taxon>
        <taxon>Anthemideae</taxon>
        <taxon>Anthemidinae</taxon>
        <taxon>Tanacetum</taxon>
    </lineage>
</organism>
<dbReference type="InterPro" id="IPR027417">
    <property type="entry name" value="P-loop_NTPase"/>
</dbReference>
<keyword evidence="5" id="KW-0548">Nucleotidyltransferase</keyword>
<dbReference type="InterPro" id="IPR027640">
    <property type="entry name" value="Kinesin-like_fam"/>
</dbReference>